<dbReference type="Pfam" id="PF02254">
    <property type="entry name" value="TrkA_N"/>
    <property type="match status" value="1"/>
</dbReference>
<dbReference type="Gene3D" id="3.40.50.720">
    <property type="entry name" value="NAD(P)-binding Rossmann-like Domain"/>
    <property type="match status" value="1"/>
</dbReference>
<keyword evidence="5" id="KW-1185">Reference proteome</keyword>
<evidence type="ECO:0000256" key="1">
    <source>
        <dbReference type="ARBA" id="ARBA00004651"/>
    </source>
</evidence>
<proteinExistence type="predicted"/>
<dbReference type="InterPro" id="IPR050721">
    <property type="entry name" value="Trk_Ktr_HKT_K-transport"/>
</dbReference>
<keyword evidence="4" id="KW-0406">Ion transport</keyword>
<keyword evidence="2" id="KW-0812">Transmembrane</keyword>
<evidence type="ECO:0000313" key="5">
    <source>
        <dbReference type="Proteomes" id="UP001595816"/>
    </source>
</evidence>
<dbReference type="PROSITE" id="PS51201">
    <property type="entry name" value="RCK_N"/>
    <property type="match status" value="1"/>
</dbReference>
<comment type="caution">
    <text evidence="4">The sequence shown here is derived from an EMBL/GenBank/DDBJ whole genome shotgun (WGS) entry which is preliminary data.</text>
</comment>
<dbReference type="Pfam" id="PF07885">
    <property type="entry name" value="Ion_trans_2"/>
    <property type="match status" value="1"/>
</dbReference>
<dbReference type="EMBL" id="JBHSAY010000021">
    <property type="protein sequence ID" value="MFC4135392.1"/>
    <property type="molecule type" value="Genomic_DNA"/>
</dbReference>
<keyword evidence="2" id="KW-0472">Membrane</keyword>
<reference evidence="5" key="1">
    <citation type="journal article" date="2019" name="Int. J. Syst. Evol. Microbiol.">
        <title>The Global Catalogue of Microorganisms (GCM) 10K type strain sequencing project: providing services to taxonomists for standard genome sequencing and annotation.</title>
        <authorList>
            <consortium name="The Broad Institute Genomics Platform"/>
            <consortium name="The Broad Institute Genome Sequencing Center for Infectious Disease"/>
            <person name="Wu L."/>
            <person name="Ma J."/>
        </authorList>
    </citation>
    <scope>NUCLEOTIDE SEQUENCE [LARGE SCALE GENOMIC DNA]</scope>
    <source>
        <strain evidence="5">CGMCC 4.7289</strain>
    </source>
</reference>
<feature type="transmembrane region" description="Helical" evidence="2">
    <location>
        <begin position="61"/>
        <end position="79"/>
    </location>
</feature>
<dbReference type="Proteomes" id="UP001595816">
    <property type="component" value="Unassembled WGS sequence"/>
</dbReference>
<organism evidence="4 5">
    <name type="scientific">Hamadaea flava</name>
    <dbReference type="NCBI Taxonomy" id="1742688"/>
    <lineage>
        <taxon>Bacteria</taxon>
        <taxon>Bacillati</taxon>
        <taxon>Actinomycetota</taxon>
        <taxon>Actinomycetes</taxon>
        <taxon>Micromonosporales</taxon>
        <taxon>Micromonosporaceae</taxon>
        <taxon>Hamadaea</taxon>
    </lineage>
</organism>
<keyword evidence="4" id="KW-0407">Ion channel</keyword>
<name>A0ABV8LWF6_9ACTN</name>
<feature type="domain" description="RCK N-terminal" evidence="3">
    <location>
        <begin position="134"/>
        <end position="253"/>
    </location>
</feature>
<accession>A0ABV8LWF6</accession>
<gene>
    <name evidence="4" type="ORF">ACFOZ4_32675</name>
</gene>
<protein>
    <submittedName>
        <fullName evidence="4">Potassium channel family protein</fullName>
    </submittedName>
</protein>
<dbReference type="InterPro" id="IPR013099">
    <property type="entry name" value="K_chnl_dom"/>
</dbReference>
<dbReference type="RefSeq" id="WP_253756407.1">
    <property type="nucleotide sequence ID" value="NZ_JAMZDZ010000001.1"/>
</dbReference>
<sequence length="339" mass="36578">MDQGAFGEADQGGVRLPGRHPGDPLRQIWRRIAYAVLILAAVVVIVMLDRDGYKDANRPELTWLGAFYYATVTLSTTGYGDIVPVSDAARVVNIFLITPLRVAFLAILVGTTFEVLTRRTREQLRRSRWRSTLIEHTIVVGYGTKGHTAIQTLLADGSPKTAFVVIERSTNLAEEANRDGFAVVVGDATRSSVLRKAAVETAERVVVATDRDDTAVLVALTVRQINQGCTIVASVRQAENEPLLLQSGVDAVITTSEAAGRLLGVAARSPAISEVFNDLLIHGAGLDLVERPVKPEEIGRTLRECAEPVIAVLRGGHALPYGQVTTLQTADRLVLVTSP</sequence>
<evidence type="ECO:0000256" key="2">
    <source>
        <dbReference type="SAM" id="Phobius"/>
    </source>
</evidence>
<keyword evidence="2" id="KW-1133">Transmembrane helix</keyword>
<dbReference type="SUPFAM" id="SSF81324">
    <property type="entry name" value="Voltage-gated potassium channels"/>
    <property type="match status" value="1"/>
</dbReference>
<dbReference type="SUPFAM" id="SSF51735">
    <property type="entry name" value="NAD(P)-binding Rossmann-fold domains"/>
    <property type="match status" value="1"/>
</dbReference>
<comment type="subcellular location">
    <subcellularLocation>
        <location evidence="1">Cell membrane</location>
        <topology evidence="1">Multi-pass membrane protein</topology>
    </subcellularLocation>
</comment>
<dbReference type="GO" id="GO:0034220">
    <property type="term" value="P:monoatomic ion transmembrane transport"/>
    <property type="evidence" value="ECO:0007669"/>
    <property type="project" value="UniProtKB-KW"/>
</dbReference>
<dbReference type="PANTHER" id="PTHR43833">
    <property type="entry name" value="POTASSIUM CHANNEL PROTEIN 2-RELATED-RELATED"/>
    <property type="match status" value="1"/>
</dbReference>
<dbReference type="InterPro" id="IPR036291">
    <property type="entry name" value="NAD(P)-bd_dom_sf"/>
</dbReference>
<feature type="transmembrane region" description="Helical" evidence="2">
    <location>
        <begin position="32"/>
        <end position="49"/>
    </location>
</feature>
<feature type="transmembrane region" description="Helical" evidence="2">
    <location>
        <begin position="91"/>
        <end position="116"/>
    </location>
</feature>
<dbReference type="InterPro" id="IPR003148">
    <property type="entry name" value="RCK_N"/>
</dbReference>
<dbReference type="Gene3D" id="1.10.287.70">
    <property type="match status" value="1"/>
</dbReference>
<dbReference type="PANTHER" id="PTHR43833:SF9">
    <property type="entry name" value="POTASSIUM CHANNEL PROTEIN YUGO-RELATED"/>
    <property type="match status" value="1"/>
</dbReference>
<evidence type="ECO:0000259" key="3">
    <source>
        <dbReference type="PROSITE" id="PS51201"/>
    </source>
</evidence>
<evidence type="ECO:0000313" key="4">
    <source>
        <dbReference type="EMBL" id="MFC4135392.1"/>
    </source>
</evidence>
<keyword evidence="4" id="KW-0813">Transport</keyword>